<proteinExistence type="predicted"/>
<feature type="region of interest" description="Disordered" evidence="1">
    <location>
        <begin position="141"/>
        <end position="160"/>
    </location>
</feature>
<evidence type="ECO:0000313" key="3">
    <source>
        <dbReference type="EMBL" id="MDQ7248411.1"/>
    </source>
</evidence>
<evidence type="ECO:0000313" key="4">
    <source>
        <dbReference type="Proteomes" id="UP001230156"/>
    </source>
</evidence>
<dbReference type="Proteomes" id="UP001230156">
    <property type="component" value="Unassembled WGS sequence"/>
</dbReference>
<dbReference type="RefSeq" id="WP_379955893.1">
    <property type="nucleotide sequence ID" value="NZ_JAUYVI010000004.1"/>
</dbReference>
<keyword evidence="2" id="KW-0472">Membrane</keyword>
<dbReference type="Pfam" id="PF04186">
    <property type="entry name" value="FxsA"/>
    <property type="match status" value="1"/>
</dbReference>
<dbReference type="NCBIfam" id="NF008528">
    <property type="entry name" value="PRK11463.1-2"/>
    <property type="match status" value="1"/>
</dbReference>
<dbReference type="PANTHER" id="PTHR35335">
    <property type="entry name" value="UPF0716 PROTEIN FXSA"/>
    <property type="match status" value="1"/>
</dbReference>
<keyword evidence="2" id="KW-1133">Transmembrane helix</keyword>
<organism evidence="3 4">
    <name type="scientific">Dongia sedimenti</name>
    <dbReference type="NCBI Taxonomy" id="3064282"/>
    <lineage>
        <taxon>Bacteria</taxon>
        <taxon>Pseudomonadati</taxon>
        <taxon>Pseudomonadota</taxon>
        <taxon>Alphaproteobacteria</taxon>
        <taxon>Rhodospirillales</taxon>
        <taxon>Dongiaceae</taxon>
        <taxon>Dongia</taxon>
    </lineage>
</organism>
<dbReference type="InterPro" id="IPR007313">
    <property type="entry name" value="FxsA"/>
</dbReference>
<comment type="caution">
    <text evidence="3">The sequence shown here is derived from an EMBL/GenBank/DDBJ whole genome shotgun (WGS) entry which is preliminary data.</text>
</comment>
<protein>
    <submittedName>
        <fullName evidence="3">FxsA family protein</fullName>
    </submittedName>
</protein>
<keyword evidence="4" id="KW-1185">Reference proteome</keyword>
<gene>
    <name evidence="3" type="ORF">Q8A70_12075</name>
</gene>
<dbReference type="EMBL" id="JAUYVI010000004">
    <property type="protein sequence ID" value="MDQ7248411.1"/>
    <property type="molecule type" value="Genomic_DNA"/>
</dbReference>
<feature type="transmembrane region" description="Helical" evidence="2">
    <location>
        <begin position="16"/>
        <end position="43"/>
    </location>
</feature>
<accession>A0ABU0YN30</accession>
<evidence type="ECO:0000256" key="1">
    <source>
        <dbReference type="SAM" id="MobiDB-lite"/>
    </source>
</evidence>
<keyword evidence="2" id="KW-0812">Transmembrane</keyword>
<evidence type="ECO:0000256" key="2">
    <source>
        <dbReference type="SAM" id="Phobius"/>
    </source>
</evidence>
<feature type="transmembrane region" description="Helical" evidence="2">
    <location>
        <begin position="74"/>
        <end position="97"/>
    </location>
</feature>
<dbReference type="PANTHER" id="PTHR35335:SF1">
    <property type="entry name" value="UPF0716 PROTEIN FXSA"/>
    <property type="match status" value="1"/>
</dbReference>
<sequence length="160" mass="16863">MTLTAVLLPFLEIPGFVLVSAWIGVIPMLALVVTGVIVGIMVLQRVGMNALVNLRLALARGEEPGHTLIDAACFALGGFLLTIPGFISDIIALALFLPWTRNYLLRRAAGHFDVHIYGRGFGAGGEPRPGGGVIEGEYSVVDSDLPDSAPPRLKDGSSGQ</sequence>
<name>A0ABU0YN30_9PROT</name>
<reference evidence="4" key="1">
    <citation type="submission" date="2023-08" db="EMBL/GenBank/DDBJ databases">
        <title>Rhodospirillaceae gen. nov., a novel taxon isolated from the Yangtze River Yuezi River estuary sludge.</title>
        <authorList>
            <person name="Ruan L."/>
        </authorList>
    </citation>
    <scope>NUCLEOTIDE SEQUENCE [LARGE SCALE GENOMIC DNA]</scope>
    <source>
        <strain evidence="4">R-7</strain>
    </source>
</reference>